<comment type="similarity">
    <text evidence="2">Belongs to the spectrin family.</text>
</comment>
<dbReference type="SUPFAM" id="SSF46966">
    <property type="entry name" value="Spectrin repeat"/>
    <property type="match status" value="2"/>
</dbReference>
<dbReference type="InterPro" id="IPR018159">
    <property type="entry name" value="Spectrin/alpha-actinin"/>
</dbReference>
<dbReference type="RefSeq" id="XP_023382643.1">
    <property type="nucleotide sequence ID" value="XM_023526875.1"/>
</dbReference>
<dbReference type="GeneID" id="111735061"/>
<comment type="subcellular location">
    <subcellularLocation>
        <location evidence="1">Cytoplasm</location>
        <location evidence="1">Cytoskeleton</location>
    </subcellularLocation>
</comment>
<evidence type="ECO:0000313" key="8">
    <source>
        <dbReference type="Proteomes" id="UP000515202"/>
    </source>
</evidence>
<keyword evidence="5" id="KW-0677">Repeat</keyword>
<dbReference type="FunFam" id="1.20.58.60:FF:000007">
    <property type="entry name" value="Spectrin alpha chain non-erythrocytic 1"/>
    <property type="match status" value="1"/>
</dbReference>
<dbReference type="Gene3D" id="1.20.58.60">
    <property type="match status" value="1"/>
</dbReference>
<evidence type="ECO:0000256" key="5">
    <source>
        <dbReference type="ARBA" id="ARBA00022737"/>
    </source>
</evidence>
<dbReference type="GO" id="GO:0005856">
    <property type="term" value="C:cytoskeleton"/>
    <property type="evidence" value="ECO:0007669"/>
    <property type="project" value="UniProtKB-SubCell"/>
</dbReference>
<name>A0A6P6C5L6_PTEVA</name>
<evidence type="ECO:0000256" key="7">
    <source>
        <dbReference type="ARBA" id="ARBA00023212"/>
    </source>
</evidence>
<dbReference type="GO" id="GO:0005737">
    <property type="term" value="C:cytoplasm"/>
    <property type="evidence" value="ECO:0007669"/>
    <property type="project" value="UniProtKB-ARBA"/>
</dbReference>
<keyword evidence="8" id="KW-1185">Reference proteome</keyword>
<feature type="non-terminal residue" evidence="9">
    <location>
        <position position="231"/>
    </location>
</feature>
<dbReference type="InterPro" id="IPR002017">
    <property type="entry name" value="Spectrin_repeat"/>
</dbReference>
<dbReference type="CDD" id="cd00176">
    <property type="entry name" value="SPEC"/>
    <property type="match status" value="1"/>
</dbReference>
<dbReference type="PANTHER" id="PTHR11915">
    <property type="entry name" value="SPECTRIN/FILAMIN RELATED CYTOSKELETAL PROTEIN"/>
    <property type="match status" value="1"/>
</dbReference>
<accession>A0A6P6C5L6</accession>
<keyword evidence="6" id="KW-0009">Actin-binding</keyword>
<gene>
    <name evidence="9" type="primary">LOC111735061</name>
</gene>
<dbReference type="GO" id="GO:0051693">
    <property type="term" value="P:actin filament capping"/>
    <property type="evidence" value="ECO:0007669"/>
    <property type="project" value="UniProtKB-KW"/>
</dbReference>
<dbReference type="Pfam" id="PF00435">
    <property type="entry name" value="Spectrin"/>
    <property type="match status" value="1"/>
</dbReference>
<organism evidence="8 9">
    <name type="scientific">Pteropus vampyrus</name>
    <name type="common">Large flying fox</name>
    <dbReference type="NCBI Taxonomy" id="132908"/>
    <lineage>
        <taxon>Eukaryota</taxon>
        <taxon>Metazoa</taxon>
        <taxon>Chordata</taxon>
        <taxon>Craniata</taxon>
        <taxon>Vertebrata</taxon>
        <taxon>Euteleostomi</taxon>
        <taxon>Mammalia</taxon>
        <taxon>Eutheria</taxon>
        <taxon>Laurasiatheria</taxon>
        <taxon>Chiroptera</taxon>
        <taxon>Yinpterochiroptera</taxon>
        <taxon>Pteropodoidea</taxon>
        <taxon>Pteropodidae</taxon>
        <taxon>Pteropodinae</taxon>
        <taxon>Pteropus</taxon>
    </lineage>
</organism>
<evidence type="ECO:0000256" key="6">
    <source>
        <dbReference type="ARBA" id="ARBA00023203"/>
    </source>
</evidence>
<keyword evidence="3" id="KW-0117">Actin capping</keyword>
<evidence type="ECO:0000256" key="3">
    <source>
        <dbReference type="ARBA" id="ARBA00022467"/>
    </source>
</evidence>
<dbReference type="KEGG" id="pvp:111735061"/>
<dbReference type="AlphaFoldDB" id="A0A6P6C5L6"/>
<keyword evidence="7" id="KW-0206">Cytoskeleton</keyword>
<evidence type="ECO:0000256" key="1">
    <source>
        <dbReference type="ARBA" id="ARBA00004245"/>
    </source>
</evidence>
<dbReference type="Proteomes" id="UP000515202">
    <property type="component" value="Unplaced"/>
</dbReference>
<evidence type="ECO:0000256" key="2">
    <source>
        <dbReference type="ARBA" id="ARBA00006826"/>
    </source>
</evidence>
<dbReference type="OrthoDB" id="9942256at2759"/>
<dbReference type="GO" id="GO:0003779">
    <property type="term" value="F:actin binding"/>
    <property type="evidence" value="ECO:0007669"/>
    <property type="project" value="UniProtKB-KW"/>
</dbReference>
<keyword evidence="4" id="KW-0963">Cytoplasm</keyword>
<protein>
    <submittedName>
        <fullName evidence="9">Spectrin beta chain, non-erythrocytic 5-like</fullName>
    </submittedName>
</protein>
<evidence type="ECO:0000313" key="9">
    <source>
        <dbReference type="RefSeq" id="XP_023382643.1"/>
    </source>
</evidence>
<dbReference type="SMART" id="SM00150">
    <property type="entry name" value="SPEC"/>
    <property type="match status" value="1"/>
</dbReference>
<evidence type="ECO:0000256" key="4">
    <source>
        <dbReference type="ARBA" id="ARBA00022490"/>
    </source>
</evidence>
<sequence>MQQLKAQGEPMAALGSTESQEVINALSLLSQQGQGLKAAWEQRQQQLQEGLELQKFGQEVDGFTATCSKHEAFLQLDNLGEDVGEARSLLQQHQEFGRLLSILGPRAEALQACGKKLAPSQHPAAHKVREKLQSVQEQWTRVQERCEQRRRQLLASLQFQDAKEKMEQLEGALQGAETGQDLCSSRGLQKQHRQLESESQTLASKMAALVAQAHQVVNSQPIMEETQKYLQ</sequence>
<reference evidence="9" key="1">
    <citation type="submission" date="2025-08" db="UniProtKB">
        <authorList>
            <consortium name="RefSeq"/>
        </authorList>
    </citation>
    <scope>IDENTIFICATION</scope>
    <source>
        <tissue evidence="9">Kidney</tissue>
    </source>
</reference>
<proteinExistence type="inferred from homology"/>